<dbReference type="InterPro" id="IPR038277">
    <property type="entry name" value="UreF_sf"/>
</dbReference>
<dbReference type="Pfam" id="PF01730">
    <property type="entry name" value="UreF"/>
    <property type="match status" value="1"/>
</dbReference>
<accession>A0A9N9B759</accession>
<dbReference type="SUPFAM" id="SSF52047">
    <property type="entry name" value="RNI-like"/>
    <property type="match status" value="1"/>
</dbReference>
<protein>
    <submittedName>
        <fullName evidence="4">12567_t:CDS:1</fullName>
    </submittedName>
</protein>
<comment type="similarity">
    <text evidence="3">Belongs to the UreF family.</text>
</comment>
<dbReference type="InterPro" id="IPR002639">
    <property type="entry name" value="UreF"/>
</dbReference>
<keyword evidence="1" id="KW-0996">Nickel insertion</keyword>
<proteinExistence type="inferred from homology"/>
<gene>
    <name evidence="4" type="ORF">FMOSSE_LOCUS6657</name>
</gene>
<dbReference type="PANTHER" id="PTHR33620">
    <property type="entry name" value="UREASE ACCESSORY PROTEIN F"/>
    <property type="match status" value="1"/>
</dbReference>
<dbReference type="Proteomes" id="UP000789375">
    <property type="component" value="Unassembled WGS sequence"/>
</dbReference>
<reference evidence="4" key="1">
    <citation type="submission" date="2021-06" db="EMBL/GenBank/DDBJ databases">
        <authorList>
            <person name="Kallberg Y."/>
            <person name="Tangrot J."/>
            <person name="Rosling A."/>
        </authorList>
    </citation>
    <scope>NUCLEOTIDE SEQUENCE</scope>
    <source>
        <strain evidence="4">87-6 pot B 2015</strain>
    </source>
</reference>
<evidence type="ECO:0000256" key="3">
    <source>
        <dbReference type="ARBA" id="ARBA00046339"/>
    </source>
</evidence>
<organism evidence="4 5">
    <name type="scientific">Funneliformis mosseae</name>
    <name type="common">Endomycorrhizal fungus</name>
    <name type="synonym">Glomus mosseae</name>
    <dbReference type="NCBI Taxonomy" id="27381"/>
    <lineage>
        <taxon>Eukaryota</taxon>
        <taxon>Fungi</taxon>
        <taxon>Fungi incertae sedis</taxon>
        <taxon>Mucoromycota</taxon>
        <taxon>Glomeromycotina</taxon>
        <taxon>Glomeromycetes</taxon>
        <taxon>Glomerales</taxon>
        <taxon>Glomeraceae</taxon>
        <taxon>Funneliformis</taxon>
    </lineage>
</organism>
<dbReference type="AlphaFoldDB" id="A0A9N9B759"/>
<dbReference type="InterPro" id="IPR032675">
    <property type="entry name" value="LRR_dom_sf"/>
</dbReference>
<dbReference type="EMBL" id="CAJVPP010001430">
    <property type="protein sequence ID" value="CAG8554832.1"/>
    <property type="molecule type" value="Genomic_DNA"/>
</dbReference>
<comment type="caution">
    <text evidence="4">The sequence shown here is derived from an EMBL/GenBank/DDBJ whole genome shotgun (WGS) entry which is preliminary data.</text>
</comment>
<evidence type="ECO:0000313" key="5">
    <source>
        <dbReference type="Proteomes" id="UP000789375"/>
    </source>
</evidence>
<evidence type="ECO:0000256" key="1">
    <source>
        <dbReference type="ARBA" id="ARBA00022988"/>
    </source>
</evidence>
<sequence length="735" mass="86058">MDSMNREDWLLWQFADSALPTGGFVASSGLEVAIQTGYVKDSDSLSLFLSSSIENYAHSALPFVTDSWQVLFETSNEDVILESIIKLDHLYEACTSNVITKRASKAQGVAMLTLFSKSFGEEFGNEGRKVGDKVVDRLKFEVRKENTFGHLPITFGLVSKCLGISLERAQQLFLFLFSRAALSAAVRLNIVGPYYSQRMLTKCQTFVDTSLKKTYNIKADDAAQTSPILDILQETDTKTLYSCLFVNRTWCMNIIPFIWKKPFKISKNIEKLVPIFFSFLNDETKEFLQVQNQNLDIPNTLLFDYPCYIKEMHFGSINYSIEKWIDENRIIRPTLCDDYFTKNESSYNYNFIRFVSKVNKSERIEILKLCEHGNEYQYNSIKILFYQSLLFSTPKIENRLKNLQKLICMENWFREEIFIKLSNISNNIKYIHVDIDVYNPTLKDKESFTKLIKSQNNLEKIIISCYNTQNYIDEFMKALINHTHSLKSINLEFGKIKENNSLSFLKNCYKLEELILNRLELAYDYVELLFEIILPNLKKLYIHNMYFHEPASNKNPIYTFINNNGKNLLEISLFVALSDYPSLLIETITDYCPLLTSFSIKIRKEDEIPKLFYLMKNSKNLKFLYILFSDFIYLHLTIKKNLKEFAQYISSTLVTLDISKWLISFKILENFLENLYHLVRNFKFKCIGSSKKIENILVNYAKKKHLMINNLYIEEYIGYNLSKLHSQVIIEWINY</sequence>
<dbReference type="PANTHER" id="PTHR33620:SF1">
    <property type="entry name" value="UREASE ACCESSORY PROTEIN F"/>
    <property type="match status" value="1"/>
</dbReference>
<evidence type="ECO:0000313" key="4">
    <source>
        <dbReference type="EMBL" id="CAG8554832.1"/>
    </source>
</evidence>
<name>A0A9N9B759_FUNMO</name>
<keyword evidence="5" id="KW-1185">Reference proteome</keyword>
<dbReference type="Gene3D" id="3.80.10.10">
    <property type="entry name" value="Ribonuclease Inhibitor"/>
    <property type="match status" value="1"/>
</dbReference>
<keyword evidence="2" id="KW-0143">Chaperone</keyword>
<dbReference type="GO" id="GO:0016151">
    <property type="term" value="F:nickel cation binding"/>
    <property type="evidence" value="ECO:0007669"/>
    <property type="project" value="InterPro"/>
</dbReference>
<dbReference type="Gene3D" id="1.10.4190.10">
    <property type="entry name" value="Urease accessory protein UreF"/>
    <property type="match status" value="1"/>
</dbReference>
<evidence type="ECO:0000256" key="2">
    <source>
        <dbReference type="ARBA" id="ARBA00023186"/>
    </source>
</evidence>